<dbReference type="InterPro" id="IPR000467">
    <property type="entry name" value="G_patch_dom"/>
</dbReference>
<dbReference type="GO" id="GO:0071008">
    <property type="term" value="C:U2-type post-mRNA release spliceosomal complex"/>
    <property type="evidence" value="ECO:0007669"/>
    <property type="project" value="TreeGrafter"/>
</dbReference>
<dbReference type="SMART" id="SM00443">
    <property type="entry name" value="G_patch"/>
    <property type="match status" value="1"/>
</dbReference>
<proteinExistence type="predicted"/>
<evidence type="ECO:0000259" key="1">
    <source>
        <dbReference type="PROSITE" id="PS50174"/>
    </source>
</evidence>
<gene>
    <name evidence="2" type="ORF">PSON_ATCC_30995.1.T1160033</name>
</gene>
<comment type="caution">
    <text evidence="2">The sequence shown here is derived from an EMBL/GenBank/DDBJ whole genome shotgun (WGS) entry which is preliminary data.</text>
</comment>
<reference evidence="2" key="1">
    <citation type="submission" date="2021-01" db="EMBL/GenBank/DDBJ databases">
        <authorList>
            <consortium name="Genoscope - CEA"/>
            <person name="William W."/>
        </authorList>
    </citation>
    <scope>NUCLEOTIDE SEQUENCE</scope>
</reference>
<organism evidence="2 3">
    <name type="scientific">Paramecium sonneborni</name>
    <dbReference type="NCBI Taxonomy" id="65129"/>
    <lineage>
        <taxon>Eukaryota</taxon>
        <taxon>Sar</taxon>
        <taxon>Alveolata</taxon>
        <taxon>Ciliophora</taxon>
        <taxon>Intramacronucleata</taxon>
        <taxon>Oligohymenophorea</taxon>
        <taxon>Peniculida</taxon>
        <taxon>Parameciidae</taxon>
        <taxon>Paramecium</taxon>
    </lineage>
</organism>
<keyword evidence="3" id="KW-1185">Reference proteome</keyword>
<sequence length="756" mass="90648">MNYQNSSLLQFDIEQPQQIQQKENQKYQQQNLLNETGIQNKEENPSTKLQEIYKEHRKNQAFSNFIKYHSPLFSQVEKGVKIKMVNNNNIYQEMDKDYQINKVKSVQFNLQNNYVYQIIKHPNEYLTLNERFNLQRNIQQYAMQNRFDSTSEEEDDEIEEQLSFIEIIVKDFGQQPKSIMKKQTQQFKHEAEDDEEDYQNKNLSFKEIRNLEKKVKEHDYGVGLQLLQKLGFKYGEGLGINRQGILEPLIPIKKQVFTGSQSNQNKNYDEEQIWQFDQPQETKTMKKMDKIWRKKNQKDYYNNQQLSNSFDTKANIIQQYLAEVSEITQSVQHLLITKLSKYQINEQIIQQQRKKIITLDFEQEKTLHQLEKQSESIRRKESFQKYLLFFQDDEVQISNEPFPLFEKFKECFIKHPDLFIQFNLIEVLIKQGVEEIKQMIQSWEGPITNILENEFNLIFKIINLVKDVFVHQKSLVIVQNHKKSQILVIDNLITKNDYLHLQNIIDIFINPIKSKLENYIHSQYNPCLDNLLFQMLTLWHTDVTKIEIEEDQDEYLQKLKLFNQKTIQNLCNIIIPKLKQLIVNWNINDSFQLHKIILPWIESQFKIQELYHELTLKLLNIDLEDQPDFGLNILIPWSKFQDIQWNQILSTQVVSKMIHSIQNLNIASNFEVAQKILLYFDYIQEYTEIIFQPLIEKLNDYVCLNIQENINSQNPEVNQEIFQLLNQWELILQDKVLKKVDHLNGQFNLIKKKLLR</sequence>
<dbReference type="PROSITE" id="PS50174">
    <property type="entry name" value="G_PATCH"/>
    <property type="match status" value="1"/>
</dbReference>
<protein>
    <recommendedName>
        <fullName evidence="1">G-patch domain-containing protein</fullName>
    </recommendedName>
</protein>
<dbReference type="AlphaFoldDB" id="A0A8S1QRA8"/>
<name>A0A8S1QRA8_9CILI</name>
<dbReference type="GO" id="GO:0003676">
    <property type="term" value="F:nucleic acid binding"/>
    <property type="evidence" value="ECO:0007669"/>
    <property type="project" value="InterPro"/>
</dbReference>
<dbReference type="InterPro" id="IPR045211">
    <property type="entry name" value="TFP11/STIP/Ntr1"/>
</dbReference>
<dbReference type="GO" id="GO:0000390">
    <property type="term" value="P:spliceosomal complex disassembly"/>
    <property type="evidence" value="ECO:0007669"/>
    <property type="project" value="InterPro"/>
</dbReference>
<evidence type="ECO:0000313" key="3">
    <source>
        <dbReference type="Proteomes" id="UP000692954"/>
    </source>
</evidence>
<feature type="domain" description="G-patch" evidence="1">
    <location>
        <begin position="219"/>
        <end position="249"/>
    </location>
</feature>
<evidence type="ECO:0000313" key="2">
    <source>
        <dbReference type="EMBL" id="CAD8118093.1"/>
    </source>
</evidence>
<dbReference type="OrthoDB" id="4822at2759"/>
<dbReference type="EMBL" id="CAJJDN010000116">
    <property type="protein sequence ID" value="CAD8118093.1"/>
    <property type="molecule type" value="Genomic_DNA"/>
</dbReference>
<dbReference type="PANTHER" id="PTHR23329">
    <property type="entry name" value="TUFTELIN-INTERACTING PROTEIN 11-RELATED"/>
    <property type="match status" value="1"/>
</dbReference>
<dbReference type="PANTHER" id="PTHR23329:SF1">
    <property type="entry name" value="TUFTELIN-INTERACTING PROTEIN 11"/>
    <property type="match status" value="1"/>
</dbReference>
<dbReference type="Pfam" id="PF01585">
    <property type="entry name" value="G-patch"/>
    <property type="match status" value="1"/>
</dbReference>
<dbReference type="Proteomes" id="UP000692954">
    <property type="component" value="Unassembled WGS sequence"/>
</dbReference>
<accession>A0A8S1QRA8</accession>